<evidence type="ECO:0000313" key="2">
    <source>
        <dbReference type="EMBL" id="MEB3344818.1"/>
    </source>
</evidence>
<keyword evidence="2" id="KW-0482">Metalloprotease</keyword>
<keyword evidence="3" id="KW-1185">Reference proteome</keyword>
<gene>
    <name evidence="2" type="ORF">U6A24_05070</name>
</gene>
<dbReference type="PROSITE" id="PS51257">
    <property type="entry name" value="PROKAR_LIPOPROTEIN"/>
    <property type="match status" value="1"/>
</dbReference>
<dbReference type="EMBL" id="JAYKLX010000002">
    <property type="protein sequence ID" value="MEB3344818.1"/>
    <property type="molecule type" value="Genomic_DNA"/>
</dbReference>
<keyword evidence="2" id="KW-0645">Protease</keyword>
<keyword evidence="1" id="KW-0732">Signal</keyword>
<comment type="caution">
    <text evidence="2">The sequence shown here is derived from an EMBL/GenBank/DDBJ whole genome shotgun (WGS) entry which is preliminary data.</text>
</comment>
<dbReference type="InterPro" id="IPR024079">
    <property type="entry name" value="MetalloPept_cat_dom_sf"/>
</dbReference>
<name>A0ABU5ZS08_9FLAO</name>
<sequence length="281" mass="30120">MKKIKLLALCAIVAGFATSCQKNDVSEVEPEASVEKLSKEQIAKLNNLGVNTSDAYIADFTELDGVTQKYIFAGGDIKFPLNDFDNLPDLQSLADGNKQYRTNNLVTGSNRTIDILGYTGSGNALTSTMRTGLQWAVNNYNRLNTSLNFRLTFGTNFQAADMVVYNNNQGGGGGSAGFPDSAGRPFKFIQINAGTSSFGNNVNEHVIGHEMGHCIGFRHTDYRSRQSCGQNSNEGSAGVGAILIPGTPSSDRTDSIMLACFSSSEDGEFTSTDITAINALY</sequence>
<dbReference type="RefSeq" id="WP_324178856.1">
    <property type="nucleotide sequence ID" value="NZ_BAABAW010000003.1"/>
</dbReference>
<dbReference type="Proteomes" id="UP001327027">
    <property type="component" value="Unassembled WGS sequence"/>
</dbReference>
<feature type="signal peptide" evidence="1">
    <location>
        <begin position="1"/>
        <end position="22"/>
    </location>
</feature>
<dbReference type="Gene3D" id="3.40.390.10">
    <property type="entry name" value="Collagenase (Catalytic Domain)"/>
    <property type="match status" value="1"/>
</dbReference>
<accession>A0ABU5ZS08</accession>
<feature type="chain" id="PRO_5047023650" evidence="1">
    <location>
        <begin position="23"/>
        <end position="281"/>
    </location>
</feature>
<organism evidence="2 3">
    <name type="scientific">Aquimarina gracilis</name>
    <dbReference type="NCBI Taxonomy" id="874422"/>
    <lineage>
        <taxon>Bacteria</taxon>
        <taxon>Pseudomonadati</taxon>
        <taxon>Bacteroidota</taxon>
        <taxon>Flavobacteriia</taxon>
        <taxon>Flavobacteriales</taxon>
        <taxon>Flavobacteriaceae</taxon>
        <taxon>Aquimarina</taxon>
    </lineage>
</organism>
<proteinExistence type="predicted"/>
<dbReference type="SUPFAM" id="SSF55486">
    <property type="entry name" value="Metalloproteases ('zincins'), catalytic domain"/>
    <property type="match status" value="1"/>
</dbReference>
<dbReference type="InterPro" id="IPR024653">
    <property type="entry name" value="Peptidase_M10/M27/M57"/>
</dbReference>
<reference evidence="2 3" key="1">
    <citation type="journal article" date="2013" name="Int. J. Syst. Evol. Microbiol.">
        <title>Aquimarina gracilis sp. nov., isolated from the gut microflora of a mussel, Mytilus coruscus, and emended description of Aquimarina spongiae.</title>
        <authorList>
            <person name="Park S.C."/>
            <person name="Choe H.N."/>
            <person name="Baik K.S."/>
            <person name="Seong C.N."/>
        </authorList>
    </citation>
    <scope>NUCLEOTIDE SEQUENCE [LARGE SCALE GENOMIC DNA]</scope>
    <source>
        <strain evidence="2 3">PSC32</strain>
    </source>
</reference>
<dbReference type="GO" id="GO:0008237">
    <property type="term" value="F:metallopeptidase activity"/>
    <property type="evidence" value="ECO:0007669"/>
    <property type="project" value="UniProtKB-KW"/>
</dbReference>
<evidence type="ECO:0000313" key="3">
    <source>
        <dbReference type="Proteomes" id="UP001327027"/>
    </source>
</evidence>
<protein>
    <submittedName>
        <fullName evidence="2">M57 family metalloprotease</fullName>
    </submittedName>
</protein>
<keyword evidence="2" id="KW-0378">Hydrolase</keyword>
<dbReference type="Pfam" id="PF12388">
    <property type="entry name" value="Peptidase_M57"/>
    <property type="match status" value="1"/>
</dbReference>
<evidence type="ECO:0000256" key="1">
    <source>
        <dbReference type="SAM" id="SignalP"/>
    </source>
</evidence>